<evidence type="ECO:0000256" key="5">
    <source>
        <dbReference type="ARBA" id="ARBA00015175"/>
    </source>
</evidence>
<protein>
    <recommendedName>
        <fullName evidence="5">NADH dehydrogenase [ubiquinone] 1 beta subcomplex subunit 5, mitochondrial</fullName>
    </recommendedName>
    <alternativeName>
        <fullName evidence="16">Complex I-SGDH</fullName>
    </alternativeName>
    <alternativeName>
        <fullName evidence="15">NADH-ubiquinone oxidoreductase SGDH subunit</fullName>
    </alternativeName>
</protein>
<sequence length="198" mass="23098">MLLAVCKFVRISPRICGTVVQCNSLHSAGRSPKFLMPLPLRSYADAFRYSSTKMMITKPSEFLNKKFIDAAHFFVMLGVVPCLILVFCVNLFVGPAELTDIPEGYEPRFWEYHKHPISRFIARHFSPHPQMIYESTLGHLDDMREQKELIQEERWFRESQRTHGDYRGWYFIPANPAGVNRGRQELELDQEMGELISR</sequence>
<keyword evidence="7" id="KW-0679">Respiratory chain</keyword>
<keyword evidence="6" id="KW-0813">Transport</keyword>
<comment type="caution">
    <text evidence="18">The sequence shown here is derived from an EMBL/GenBank/DDBJ whole genome shotgun (WGS) entry which is preliminary data.</text>
</comment>
<evidence type="ECO:0000256" key="15">
    <source>
        <dbReference type="ARBA" id="ARBA00032395"/>
    </source>
</evidence>
<evidence type="ECO:0000256" key="6">
    <source>
        <dbReference type="ARBA" id="ARBA00022448"/>
    </source>
</evidence>
<comment type="subunit">
    <text evidence="4">Complex I is composed of 45 different subunits.</text>
</comment>
<feature type="transmembrane region" description="Helical" evidence="17">
    <location>
        <begin position="73"/>
        <end position="93"/>
    </location>
</feature>
<keyword evidence="9" id="KW-0999">Mitochondrion inner membrane</keyword>
<evidence type="ECO:0000256" key="17">
    <source>
        <dbReference type="SAM" id="Phobius"/>
    </source>
</evidence>
<dbReference type="Proteomes" id="UP000822476">
    <property type="component" value="Unassembled WGS sequence"/>
</dbReference>
<evidence type="ECO:0000256" key="1">
    <source>
        <dbReference type="ARBA" id="ARBA00003195"/>
    </source>
</evidence>
<organism evidence="18 19">
    <name type="scientific">Paragonimus skrjabini miyazakii</name>
    <dbReference type="NCBI Taxonomy" id="59628"/>
    <lineage>
        <taxon>Eukaryota</taxon>
        <taxon>Metazoa</taxon>
        <taxon>Spiralia</taxon>
        <taxon>Lophotrochozoa</taxon>
        <taxon>Platyhelminthes</taxon>
        <taxon>Trematoda</taxon>
        <taxon>Digenea</taxon>
        <taxon>Plagiorchiida</taxon>
        <taxon>Troglotremata</taxon>
        <taxon>Troglotrematidae</taxon>
        <taxon>Paragonimus</taxon>
    </lineage>
</organism>
<dbReference type="EMBL" id="JTDE01000763">
    <property type="protein sequence ID" value="KAF7260395.1"/>
    <property type="molecule type" value="Genomic_DNA"/>
</dbReference>
<dbReference type="PANTHER" id="PTHR13178:SF0">
    <property type="entry name" value="NADH DEHYDROGENASE [UBIQUINONE] 1 BETA SUBCOMPLEX SUBUNIT 5, MITOCHONDRIAL"/>
    <property type="match status" value="1"/>
</dbReference>
<reference evidence="18" key="1">
    <citation type="submission" date="2019-07" db="EMBL/GenBank/DDBJ databases">
        <title>Annotation for the trematode Paragonimus miyazaki's.</title>
        <authorList>
            <person name="Choi Y.-J."/>
        </authorList>
    </citation>
    <scope>NUCLEOTIDE SEQUENCE</scope>
    <source>
        <strain evidence="18">Japan</strain>
    </source>
</reference>
<accession>A0A8S9YZ24</accession>
<dbReference type="PANTHER" id="PTHR13178">
    <property type="entry name" value="NADH-UBIQUINONE OXIDOREDUCTASE SGDH SUBUNIT"/>
    <property type="match status" value="1"/>
</dbReference>
<evidence type="ECO:0000256" key="16">
    <source>
        <dbReference type="ARBA" id="ARBA00032550"/>
    </source>
</evidence>
<keyword evidence="11" id="KW-0249">Electron transport</keyword>
<keyword evidence="14 17" id="KW-0472">Membrane</keyword>
<evidence type="ECO:0000256" key="13">
    <source>
        <dbReference type="ARBA" id="ARBA00023128"/>
    </source>
</evidence>
<keyword evidence="10" id="KW-0809">Transit peptide</keyword>
<evidence type="ECO:0000256" key="4">
    <source>
        <dbReference type="ARBA" id="ARBA00011533"/>
    </source>
</evidence>
<keyword evidence="19" id="KW-1185">Reference proteome</keyword>
<dbReference type="OrthoDB" id="9995605at2759"/>
<evidence type="ECO:0000256" key="3">
    <source>
        <dbReference type="ARBA" id="ARBA00007152"/>
    </source>
</evidence>
<comment type="similarity">
    <text evidence="3">Belongs to the complex I NDUFB5 subunit family.</text>
</comment>
<keyword evidence="8 17" id="KW-0812">Transmembrane</keyword>
<evidence type="ECO:0000256" key="10">
    <source>
        <dbReference type="ARBA" id="ARBA00022946"/>
    </source>
</evidence>
<proteinExistence type="inferred from homology"/>
<evidence type="ECO:0000256" key="7">
    <source>
        <dbReference type="ARBA" id="ARBA00022660"/>
    </source>
</evidence>
<comment type="subcellular location">
    <subcellularLocation>
        <location evidence="2">Mitochondrion inner membrane</location>
        <topology evidence="2">Single-pass membrane protein</topology>
    </subcellularLocation>
</comment>
<evidence type="ECO:0000256" key="11">
    <source>
        <dbReference type="ARBA" id="ARBA00022982"/>
    </source>
</evidence>
<evidence type="ECO:0000313" key="19">
    <source>
        <dbReference type="Proteomes" id="UP000822476"/>
    </source>
</evidence>
<name>A0A8S9YZ24_9TREM</name>
<gene>
    <name evidence="18" type="ORF">EG68_02367</name>
</gene>
<dbReference type="Pfam" id="PF09781">
    <property type="entry name" value="NDUF_B5"/>
    <property type="match status" value="1"/>
</dbReference>
<comment type="function">
    <text evidence="1">Accessory subunit of the mitochondrial membrane respiratory chain NADH dehydrogenase (Complex I), that is believed not to be involved in catalysis. Complex I functions in the transfer of electrons from NADH to the respiratory chain. The immediate electron acceptor for the enzyme is believed to be ubiquinone.</text>
</comment>
<dbReference type="InterPro" id="IPR019173">
    <property type="entry name" value="NADH_UbQ_OxRdtase_B5_su"/>
</dbReference>
<evidence type="ECO:0000256" key="8">
    <source>
        <dbReference type="ARBA" id="ARBA00022692"/>
    </source>
</evidence>
<evidence type="ECO:0000256" key="12">
    <source>
        <dbReference type="ARBA" id="ARBA00022989"/>
    </source>
</evidence>
<evidence type="ECO:0000256" key="2">
    <source>
        <dbReference type="ARBA" id="ARBA00004434"/>
    </source>
</evidence>
<evidence type="ECO:0000313" key="18">
    <source>
        <dbReference type="EMBL" id="KAF7260395.1"/>
    </source>
</evidence>
<dbReference type="GO" id="GO:0005743">
    <property type="term" value="C:mitochondrial inner membrane"/>
    <property type="evidence" value="ECO:0007669"/>
    <property type="project" value="UniProtKB-SubCell"/>
</dbReference>
<keyword evidence="13" id="KW-0496">Mitochondrion</keyword>
<evidence type="ECO:0000256" key="9">
    <source>
        <dbReference type="ARBA" id="ARBA00022792"/>
    </source>
</evidence>
<evidence type="ECO:0000256" key="14">
    <source>
        <dbReference type="ARBA" id="ARBA00023136"/>
    </source>
</evidence>
<dbReference type="AlphaFoldDB" id="A0A8S9YZ24"/>
<keyword evidence="12 17" id="KW-1133">Transmembrane helix</keyword>